<feature type="signal peptide" evidence="2">
    <location>
        <begin position="1"/>
        <end position="21"/>
    </location>
</feature>
<evidence type="ECO:0000256" key="1">
    <source>
        <dbReference type="SAM" id="MobiDB-lite"/>
    </source>
</evidence>
<dbReference type="EMBL" id="JAPUFD010000007">
    <property type="protein sequence ID" value="MDI1488117.1"/>
    <property type="molecule type" value="Genomic_DNA"/>
</dbReference>
<evidence type="ECO:0000313" key="4">
    <source>
        <dbReference type="Proteomes" id="UP001161017"/>
    </source>
</evidence>
<feature type="region of interest" description="Disordered" evidence="1">
    <location>
        <begin position="141"/>
        <end position="160"/>
    </location>
</feature>
<accession>A0AA43TXJ9</accession>
<proteinExistence type="predicted"/>
<protein>
    <submittedName>
        <fullName evidence="3">Uncharacterized protein</fullName>
    </submittedName>
</protein>
<sequence length="771" mass="80715">MPRLHTQSFYPLFALLSLCHGQITLPGGVPTSGCIGGPAGTATFSSSVQVASQVNINAGDYWKQLGAVWNFSLATDGFTFGTPGIPGFGAGFGGSNDIPQAAEDALKLSDDKRTVQLLVPSTNPGGAGEWQIVWPIENSAEAATQAPSQTPAPSPSCGSVQTPLVPTTTVCACPSNILLDTLSGGDTPCGDYTSAQGDLEVVTNYCTSSIPAKVRRSEATITPPPKLHGAKFRPRPRALEQRADGDPSINIDAAWPCLGPPSSTASGNADIASLCSNNQITPGSAAWTTYEASSYLSSIITANQGPVATPQPPVNGIAILHSDVNPPGAQCTYTSKCDSISCSDVKDYNSGTEVSVQRFLGYQSAVNLNNYFNSIYTAIFDSGTIASLLDAKIVTTFYTNPKPPATWDKIMGLFTPLLGMVSAMLGPFSAIGSAVAGVAGGIVGSVVAGAGTNVAPVADKRFDEYADIGDYIGHYLEATNAGLSNAFDQTMGKNTPIFEWTGSPVGGPAHGIFGDGFFADDDYTQNLNNDLLEKTIRIFTYKAINFGWVDSGCFVVYVPYGRDVKGPDGKMITGGINEDYCNNDLKNKNAGVLIVCNAPGGMAYLMNAANGQDSGEYTTPQGYDQSFQVLPNEAFNVQDAISGSVNSWKEGDFDYDAANPYQDAFNSDTGLSPDQVEAISKIDVVETTAGFFNIPVCQTWDLRFFPPASGNSCTGCGSAVAVGGTQGSTKKFMDSVNDVVKDTMQKAGATYCGGYYGTSCSNPCPEDIYTG</sequence>
<dbReference type="Proteomes" id="UP001161017">
    <property type="component" value="Unassembled WGS sequence"/>
</dbReference>
<keyword evidence="2" id="KW-0732">Signal</keyword>
<feature type="compositionally biased region" description="Low complexity" evidence="1">
    <location>
        <begin position="141"/>
        <end position="151"/>
    </location>
</feature>
<evidence type="ECO:0000256" key="2">
    <source>
        <dbReference type="SAM" id="SignalP"/>
    </source>
</evidence>
<dbReference type="AlphaFoldDB" id="A0AA43TXJ9"/>
<organism evidence="3 4">
    <name type="scientific">Ramalina farinacea</name>
    <dbReference type="NCBI Taxonomy" id="258253"/>
    <lineage>
        <taxon>Eukaryota</taxon>
        <taxon>Fungi</taxon>
        <taxon>Dikarya</taxon>
        <taxon>Ascomycota</taxon>
        <taxon>Pezizomycotina</taxon>
        <taxon>Lecanoromycetes</taxon>
        <taxon>OSLEUM clade</taxon>
        <taxon>Lecanoromycetidae</taxon>
        <taxon>Lecanorales</taxon>
        <taxon>Lecanorineae</taxon>
        <taxon>Ramalinaceae</taxon>
        <taxon>Ramalina</taxon>
    </lineage>
</organism>
<feature type="chain" id="PRO_5041403316" evidence="2">
    <location>
        <begin position="22"/>
        <end position="771"/>
    </location>
</feature>
<name>A0AA43TXJ9_9LECA</name>
<keyword evidence="4" id="KW-1185">Reference proteome</keyword>
<reference evidence="3" key="1">
    <citation type="journal article" date="2023" name="Genome Biol. Evol.">
        <title>First Whole Genome Sequence and Flow Cytometry Genome Size Data for the Lichen-Forming Fungus Ramalina farinacea (Ascomycota).</title>
        <authorList>
            <person name="Llewellyn T."/>
            <person name="Mian S."/>
            <person name="Hill R."/>
            <person name="Leitch I.J."/>
            <person name="Gaya E."/>
        </authorList>
    </citation>
    <scope>NUCLEOTIDE SEQUENCE</scope>
    <source>
        <strain evidence="3">LIQ254RAFAR</strain>
    </source>
</reference>
<evidence type="ECO:0000313" key="3">
    <source>
        <dbReference type="EMBL" id="MDI1488117.1"/>
    </source>
</evidence>
<gene>
    <name evidence="3" type="ORF">OHK93_007391</name>
</gene>
<comment type="caution">
    <text evidence="3">The sequence shown here is derived from an EMBL/GenBank/DDBJ whole genome shotgun (WGS) entry which is preliminary data.</text>
</comment>